<keyword evidence="5 7" id="KW-0012">Acyltransferase</keyword>
<accession>A0A9P4NFE9</accession>
<keyword evidence="7" id="KW-0496">Mitochondrion</keyword>
<comment type="subunit">
    <text evidence="7">Homodimer.</text>
</comment>
<dbReference type="InterPro" id="IPR017860">
    <property type="entry name" value="Peptidase_M22_CS"/>
</dbReference>
<name>A0A9P4NFE9_9PEZI</name>
<evidence type="ECO:0000256" key="4">
    <source>
        <dbReference type="ARBA" id="ARBA00022723"/>
    </source>
</evidence>
<comment type="cofactor">
    <cofactor evidence="7">
        <name>a divalent metal cation</name>
        <dbReference type="ChEBI" id="CHEBI:60240"/>
    </cofactor>
    <text evidence="7">Binds 1 divalent metal cation per subunit.</text>
</comment>
<evidence type="ECO:0000256" key="6">
    <source>
        <dbReference type="ARBA" id="ARBA00048117"/>
    </source>
</evidence>
<dbReference type="InterPro" id="IPR000905">
    <property type="entry name" value="Gcp-like_dom"/>
</dbReference>
<reference evidence="9" key="1">
    <citation type="journal article" date="2020" name="Stud. Mycol.">
        <title>101 Dothideomycetes genomes: a test case for predicting lifestyles and emergence of pathogens.</title>
        <authorList>
            <person name="Haridas S."/>
            <person name="Albert R."/>
            <person name="Binder M."/>
            <person name="Bloem J."/>
            <person name="Labutti K."/>
            <person name="Salamov A."/>
            <person name="Andreopoulos B."/>
            <person name="Baker S."/>
            <person name="Barry K."/>
            <person name="Bills G."/>
            <person name="Bluhm B."/>
            <person name="Cannon C."/>
            <person name="Castanera R."/>
            <person name="Culley D."/>
            <person name="Daum C."/>
            <person name="Ezra D."/>
            <person name="Gonzalez J."/>
            <person name="Henrissat B."/>
            <person name="Kuo A."/>
            <person name="Liang C."/>
            <person name="Lipzen A."/>
            <person name="Lutzoni F."/>
            <person name="Magnuson J."/>
            <person name="Mondo S."/>
            <person name="Nolan M."/>
            <person name="Ohm R."/>
            <person name="Pangilinan J."/>
            <person name="Park H.-J."/>
            <person name="Ramirez L."/>
            <person name="Alfaro M."/>
            <person name="Sun H."/>
            <person name="Tritt A."/>
            <person name="Yoshinaga Y."/>
            <person name="Zwiers L.-H."/>
            <person name="Turgeon B."/>
            <person name="Goodwin S."/>
            <person name="Spatafora J."/>
            <person name="Crous P."/>
            <person name="Grigoriev I."/>
        </authorList>
    </citation>
    <scope>NUCLEOTIDE SEQUENCE</scope>
    <source>
        <strain evidence="9">CBS 130266</strain>
    </source>
</reference>
<dbReference type="PANTHER" id="PTHR11735:SF6">
    <property type="entry name" value="TRNA N6-ADENOSINE THREONYLCARBAMOYLTRANSFERASE, MITOCHONDRIAL"/>
    <property type="match status" value="1"/>
</dbReference>
<dbReference type="HAMAP" id="MF_01445">
    <property type="entry name" value="TsaD"/>
    <property type="match status" value="1"/>
</dbReference>
<dbReference type="Proteomes" id="UP000800235">
    <property type="component" value="Unassembled WGS sequence"/>
</dbReference>
<sequence length="490" mass="54174">MSLLHAAIASSETCFHPFPTHSLLQIRAKTILAIETSCDDTAVAVLDIDTSDDSTRSNVGPKTKLIFNEKITANNAAFRGIHPMVAHESHQVNLAKLVARAIDAGTRFQSRDEDFDAKKEQRFVPSYVAVTRGPGMRTSLTTGLDTAKGLAVAWNCPLIGVHHMQAHALTPRLCHALNSYENNSIKADHFEPAFPFLTLLVSGGHTILLRTESVADHIILASTSDIAIGDCIDKIGRIVVPQQHLANRMSVSFGPILEAFALPRNKNGVVEYDYIKGTEPTKWGFNIAKRKDYGWKLPMPLHSSEGGTKKDSMEFSFTGLVSYVTRIAQFGYLKDTQKLGKTPRDPPISDQEAQLLAQEAMRTAFIHLASRIVTALRTSPAKPPIRTLVLSGGVASNLFLRHLLRAYLDVSGFEHVKLEVPPVEYCTDNAAMIAWAAWEMICAGHVEKDMGKAFEMRVLRKWRYAGDWGEDGFDGEGGRGWCWGKWGYRC</sequence>
<dbReference type="Gene3D" id="3.30.420.40">
    <property type="match status" value="2"/>
</dbReference>
<gene>
    <name evidence="9" type="ORF">EJ08DRAFT_690576</name>
</gene>
<dbReference type="GO" id="GO:0005739">
    <property type="term" value="C:mitochondrion"/>
    <property type="evidence" value="ECO:0007669"/>
    <property type="project" value="UniProtKB-SubCell"/>
</dbReference>
<dbReference type="GO" id="GO:0061711">
    <property type="term" value="F:tRNA N(6)-L-threonylcarbamoyladenine synthase activity"/>
    <property type="evidence" value="ECO:0007669"/>
    <property type="project" value="UniProtKB-EC"/>
</dbReference>
<feature type="domain" description="Gcp-like" evidence="8">
    <location>
        <begin position="73"/>
        <end position="435"/>
    </location>
</feature>
<evidence type="ECO:0000256" key="3">
    <source>
        <dbReference type="ARBA" id="ARBA00022694"/>
    </source>
</evidence>
<evidence type="ECO:0000256" key="2">
    <source>
        <dbReference type="ARBA" id="ARBA00022679"/>
    </source>
</evidence>
<proteinExistence type="inferred from homology"/>
<protein>
    <recommendedName>
        <fullName evidence="1">N(6)-L-threonylcarbamoyladenine synthase</fullName>
        <ecNumber evidence="1">2.3.1.234</ecNumber>
    </recommendedName>
</protein>
<keyword evidence="2 7" id="KW-0808">Transferase</keyword>
<dbReference type="InterPro" id="IPR043129">
    <property type="entry name" value="ATPase_NBD"/>
</dbReference>
<comment type="caution">
    <text evidence="9">The sequence shown here is derived from an EMBL/GenBank/DDBJ whole genome shotgun (WGS) entry which is preliminary data.</text>
</comment>
<keyword evidence="10" id="KW-1185">Reference proteome</keyword>
<evidence type="ECO:0000256" key="5">
    <source>
        <dbReference type="ARBA" id="ARBA00023315"/>
    </source>
</evidence>
<dbReference type="GO" id="GO:0072670">
    <property type="term" value="P:mitochondrial tRNA threonylcarbamoyladenosine modification"/>
    <property type="evidence" value="ECO:0007669"/>
    <property type="project" value="TreeGrafter"/>
</dbReference>
<evidence type="ECO:0000313" key="10">
    <source>
        <dbReference type="Proteomes" id="UP000800235"/>
    </source>
</evidence>
<evidence type="ECO:0000259" key="8">
    <source>
        <dbReference type="Pfam" id="PF00814"/>
    </source>
</evidence>
<dbReference type="AlphaFoldDB" id="A0A9P4NFE9"/>
<dbReference type="Pfam" id="PF00814">
    <property type="entry name" value="TsaD"/>
    <property type="match status" value="1"/>
</dbReference>
<dbReference type="GO" id="GO:0046872">
    <property type="term" value="F:metal ion binding"/>
    <property type="evidence" value="ECO:0007669"/>
    <property type="project" value="UniProtKB-KW"/>
</dbReference>
<keyword evidence="3 7" id="KW-0819">tRNA processing</keyword>
<dbReference type="OrthoDB" id="10259622at2759"/>
<dbReference type="InterPro" id="IPR017861">
    <property type="entry name" value="KAE1/TsaD"/>
</dbReference>
<evidence type="ECO:0000313" key="9">
    <source>
        <dbReference type="EMBL" id="KAF2418951.1"/>
    </source>
</evidence>
<dbReference type="PANTHER" id="PTHR11735">
    <property type="entry name" value="TRNA N6-ADENOSINE THREONYLCARBAMOYLTRANSFERASE"/>
    <property type="match status" value="1"/>
</dbReference>
<evidence type="ECO:0000256" key="1">
    <source>
        <dbReference type="ARBA" id="ARBA00012156"/>
    </source>
</evidence>
<comment type="function">
    <text evidence="7">Required for the formation of a threonylcarbamoyl group on adenosine at position 37 (t(6)A37) in mitochondrial tRNAs that read codons beginning with adenine. Probably involved in the transfer of the threonylcarbamoyl moiety of threonylcarbamoyl-AMP (TC-AMP) to the N6 group of A37. Involved in mitochondrial genome maintenance.</text>
</comment>
<dbReference type="InterPro" id="IPR022450">
    <property type="entry name" value="TsaD"/>
</dbReference>
<dbReference type="PROSITE" id="PS01016">
    <property type="entry name" value="GLYCOPROTEASE"/>
    <property type="match status" value="1"/>
</dbReference>
<dbReference type="EC" id="2.3.1.234" evidence="1"/>
<comment type="subcellular location">
    <subcellularLocation>
        <location evidence="7">Mitochondrion</location>
    </subcellularLocation>
</comment>
<dbReference type="PRINTS" id="PR00789">
    <property type="entry name" value="OSIALOPTASE"/>
</dbReference>
<comment type="catalytic activity">
    <reaction evidence="6 7">
        <text>L-threonylcarbamoyladenylate + adenosine(37) in tRNA = N(6)-L-threonylcarbamoyladenosine(37) in tRNA + AMP + H(+)</text>
        <dbReference type="Rhea" id="RHEA:37059"/>
        <dbReference type="Rhea" id="RHEA-COMP:10162"/>
        <dbReference type="Rhea" id="RHEA-COMP:10163"/>
        <dbReference type="ChEBI" id="CHEBI:15378"/>
        <dbReference type="ChEBI" id="CHEBI:73682"/>
        <dbReference type="ChEBI" id="CHEBI:74411"/>
        <dbReference type="ChEBI" id="CHEBI:74418"/>
        <dbReference type="ChEBI" id="CHEBI:456215"/>
        <dbReference type="EC" id="2.3.1.234"/>
    </reaction>
</comment>
<dbReference type="SUPFAM" id="SSF53067">
    <property type="entry name" value="Actin-like ATPase domain"/>
    <property type="match status" value="2"/>
</dbReference>
<keyword evidence="4 7" id="KW-0479">Metal-binding</keyword>
<dbReference type="EMBL" id="MU007122">
    <property type="protein sequence ID" value="KAF2418951.1"/>
    <property type="molecule type" value="Genomic_DNA"/>
</dbReference>
<organism evidence="9 10">
    <name type="scientific">Tothia fuscella</name>
    <dbReference type="NCBI Taxonomy" id="1048955"/>
    <lineage>
        <taxon>Eukaryota</taxon>
        <taxon>Fungi</taxon>
        <taxon>Dikarya</taxon>
        <taxon>Ascomycota</taxon>
        <taxon>Pezizomycotina</taxon>
        <taxon>Dothideomycetes</taxon>
        <taxon>Pleosporomycetidae</taxon>
        <taxon>Venturiales</taxon>
        <taxon>Cylindrosympodiaceae</taxon>
        <taxon>Tothia</taxon>
    </lineage>
</organism>
<evidence type="ECO:0000256" key="7">
    <source>
        <dbReference type="HAMAP-Rule" id="MF_03179"/>
    </source>
</evidence>
<comment type="similarity">
    <text evidence="7">Belongs to the KAE1 / TsaD family.</text>
</comment>